<comment type="caution">
    <text evidence="5">The sequence shown here is derived from an EMBL/GenBank/DDBJ whole genome shotgun (WGS) entry which is preliminary data.</text>
</comment>
<feature type="transmembrane region" description="Helical" evidence="3">
    <location>
        <begin position="105"/>
        <end position="129"/>
    </location>
</feature>
<keyword evidence="5" id="KW-0131">Cell cycle</keyword>
<evidence type="ECO:0000256" key="2">
    <source>
        <dbReference type="ARBA" id="ARBA00022801"/>
    </source>
</evidence>
<keyword evidence="3" id="KW-1133">Transmembrane helix</keyword>
<dbReference type="GO" id="GO:0005524">
    <property type="term" value="F:ATP binding"/>
    <property type="evidence" value="ECO:0007669"/>
    <property type="project" value="InterPro"/>
</dbReference>
<dbReference type="GO" id="GO:0016020">
    <property type="term" value="C:membrane"/>
    <property type="evidence" value="ECO:0007669"/>
    <property type="project" value="InterPro"/>
</dbReference>
<dbReference type="AlphaFoldDB" id="M1WYT9"/>
<dbReference type="Proteomes" id="UP000053051">
    <property type="component" value="Unassembled WGS sequence"/>
</dbReference>
<organism evidence="5 6">
    <name type="scientific">Richelia intracellularis HH01</name>
    <dbReference type="NCBI Taxonomy" id="1165094"/>
    <lineage>
        <taxon>Bacteria</taxon>
        <taxon>Bacillati</taxon>
        <taxon>Cyanobacteriota</taxon>
        <taxon>Cyanophyceae</taxon>
        <taxon>Nostocales</taxon>
        <taxon>Nostocaceae</taxon>
        <taxon>Richelia</taxon>
    </lineage>
</organism>
<proteinExistence type="predicted"/>
<keyword evidence="1" id="KW-0645">Protease</keyword>
<keyword evidence="3" id="KW-0812">Transmembrane</keyword>
<accession>M1WYT9</accession>
<reference evidence="5 6" key="1">
    <citation type="submission" date="2012-05" db="EMBL/GenBank/DDBJ databases">
        <authorList>
            <person name="Hilton J."/>
        </authorList>
    </citation>
    <scope>NUCLEOTIDE SEQUENCE [LARGE SCALE GENOMIC DNA]</scope>
    <source>
        <strain evidence="5 6">HH01</strain>
    </source>
</reference>
<protein>
    <submittedName>
        <fullName evidence="5">Cell division protein FtsH</fullName>
    </submittedName>
</protein>
<dbReference type="GO" id="GO:0004222">
    <property type="term" value="F:metalloendopeptidase activity"/>
    <property type="evidence" value="ECO:0007669"/>
    <property type="project" value="InterPro"/>
</dbReference>
<evidence type="ECO:0000259" key="4">
    <source>
        <dbReference type="Pfam" id="PF06480"/>
    </source>
</evidence>
<dbReference type="GO" id="GO:0051301">
    <property type="term" value="P:cell division"/>
    <property type="evidence" value="ECO:0007669"/>
    <property type="project" value="UniProtKB-KW"/>
</dbReference>
<dbReference type="EMBL" id="CAIY01000033">
    <property type="protein sequence ID" value="CCH67047.1"/>
    <property type="molecule type" value="Genomic_DNA"/>
</dbReference>
<dbReference type="GO" id="GO:0004176">
    <property type="term" value="F:ATP-dependent peptidase activity"/>
    <property type="evidence" value="ECO:0007669"/>
    <property type="project" value="InterPro"/>
</dbReference>
<feature type="domain" description="Peptidase M41 FtsH extracellular" evidence="4">
    <location>
        <begin position="11"/>
        <end position="99"/>
    </location>
</feature>
<keyword evidence="3" id="KW-0472">Membrane</keyword>
<name>M1WYT9_9NOST</name>
<keyword evidence="6" id="KW-1185">Reference proteome</keyword>
<keyword evidence="2" id="KW-0378">Hydrolase</keyword>
<evidence type="ECO:0000313" key="5">
    <source>
        <dbReference type="EMBL" id="CCH67047.1"/>
    </source>
</evidence>
<reference evidence="6" key="2">
    <citation type="submission" date="2016-01" db="EMBL/GenBank/DDBJ databases">
        <title>Diatom-associated endosymboitic cyanobacterium lacks core nitrogen metabolism enzymes.</title>
        <authorList>
            <person name="Hilton J.A."/>
            <person name="Foster R.A."/>
            <person name="Tripp H.J."/>
            <person name="Carter B.J."/>
            <person name="Zehr J.P."/>
            <person name="Villareal T.A."/>
        </authorList>
    </citation>
    <scope>NUCLEOTIDE SEQUENCE [LARGE SCALE GENOMIC DNA]</scope>
    <source>
        <strain evidence="6">HH01</strain>
    </source>
</reference>
<sequence>MNNKRWRNTGLYALLFIVLIALGTAFLDKQPEARKTWRYSQFIQAVENNRVEKVSISPDRKQALVTPKDETSKRLVTLVNDPELIATLSAKGVGIDVLPQSDDGFWFKALSSLFFPVLLLVGLFFYYVVPKVVLVARR</sequence>
<dbReference type="Gene3D" id="3.30.720.210">
    <property type="match status" value="1"/>
</dbReference>
<evidence type="ECO:0000313" key="6">
    <source>
        <dbReference type="Proteomes" id="UP000053051"/>
    </source>
</evidence>
<dbReference type="Pfam" id="PF06480">
    <property type="entry name" value="FtsH_ext"/>
    <property type="match status" value="1"/>
</dbReference>
<gene>
    <name evidence="5" type="ORF">RINTHH_8920</name>
</gene>
<dbReference type="InterPro" id="IPR011546">
    <property type="entry name" value="Pept_M41_FtsH_extracell"/>
</dbReference>
<keyword evidence="5" id="KW-0132">Cell division</keyword>
<dbReference type="GO" id="GO:0006508">
    <property type="term" value="P:proteolysis"/>
    <property type="evidence" value="ECO:0007669"/>
    <property type="project" value="UniProtKB-KW"/>
</dbReference>
<evidence type="ECO:0000256" key="1">
    <source>
        <dbReference type="ARBA" id="ARBA00022670"/>
    </source>
</evidence>
<dbReference type="GO" id="GO:0008270">
    <property type="term" value="F:zinc ion binding"/>
    <property type="evidence" value="ECO:0007669"/>
    <property type="project" value="InterPro"/>
</dbReference>
<dbReference type="STRING" id="1165094.RINTHH_8920"/>
<evidence type="ECO:0000256" key="3">
    <source>
        <dbReference type="SAM" id="Phobius"/>
    </source>
</evidence>